<dbReference type="Proteomes" id="UP000612855">
    <property type="component" value="Unassembled WGS sequence"/>
</dbReference>
<dbReference type="EMBL" id="BMFJ01000001">
    <property type="protein sequence ID" value="GGE38724.1"/>
    <property type="molecule type" value="Genomic_DNA"/>
</dbReference>
<evidence type="ECO:0000313" key="3">
    <source>
        <dbReference type="EMBL" id="GGE38724.1"/>
    </source>
</evidence>
<proteinExistence type="predicted"/>
<dbReference type="InterPro" id="IPR021253">
    <property type="entry name" value="ZrgA-like"/>
</dbReference>
<organism evidence="3 4">
    <name type="scientific">Primorskyibacter flagellatus</name>
    <dbReference type="NCBI Taxonomy" id="1387277"/>
    <lineage>
        <taxon>Bacteria</taxon>
        <taxon>Pseudomonadati</taxon>
        <taxon>Pseudomonadota</taxon>
        <taxon>Alphaproteobacteria</taxon>
        <taxon>Rhodobacterales</taxon>
        <taxon>Roseobacteraceae</taxon>
        <taxon>Primorskyibacter</taxon>
    </lineage>
</organism>
<accession>A0A917AB08</accession>
<evidence type="ECO:0000313" key="4">
    <source>
        <dbReference type="Proteomes" id="UP000612855"/>
    </source>
</evidence>
<sequence>MKPILMSLAALCLGTPAIAQTTREMEAHVHGVSKAEIAVEHGTVKINLLSPGMDIVGFEYAAESAGDKDAVEAAIRALLVPENIVTLPEAAGCRLTEVLAHLHDGEHDHDDADDHMEGDHDHAEDEDHEDHAAEVHDDDHDEGAQHSEFHVSYAFACEDGDALTAITFPFFDQFASAEEIEAQFVTESGAGQAELTRDSRKLTLE</sequence>
<keyword evidence="2" id="KW-0732">Signal</keyword>
<dbReference type="AlphaFoldDB" id="A0A917AB08"/>
<protein>
    <recommendedName>
        <fullName evidence="5">DUF2796 domain-containing protein</fullName>
    </recommendedName>
</protein>
<keyword evidence="4" id="KW-1185">Reference proteome</keyword>
<evidence type="ECO:0000256" key="2">
    <source>
        <dbReference type="SAM" id="SignalP"/>
    </source>
</evidence>
<evidence type="ECO:0008006" key="5">
    <source>
        <dbReference type="Google" id="ProtNLM"/>
    </source>
</evidence>
<reference evidence="4" key="1">
    <citation type="journal article" date="2019" name="Int. J. Syst. Evol. Microbiol.">
        <title>The Global Catalogue of Microorganisms (GCM) 10K type strain sequencing project: providing services to taxonomists for standard genome sequencing and annotation.</title>
        <authorList>
            <consortium name="The Broad Institute Genomics Platform"/>
            <consortium name="The Broad Institute Genome Sequencing Center for Infectious Disease"/>
            <person name="Wu L."/>
            <person name="Ma J."/>
        </authorList>
    </citation>
    <scope>NUCLEOTIDE SEQUENCE [LARGE SCALE GENOMIC DNA]</scope>
    <source>
        <strain evidence="4">CGMCC 1.12664</strain>
    </source>
</reference>
<dbReference type="Pfam" id="PF10986">
    <property type="entry name" value="ZrgA"/>
    <property type="match status" value="1"/>
</dbReference>
<gene>
    <name evidence="3" type="ORF">GCM10011360_28110</name>
</gene>
<name>A0A917AB08_9RHOB</name>
<dbReference type="RefSeq" id="WP_188478274.1">
    <property type="nucleotide sequence ID" value="NZ_BMFJ01000001.1"/>
</dbReference>
<comment type="caution">
    <text evidence="3">The sequence shown here is derived from an EMBL/GenBank/DDBJ whole genome shotgun (WGS) entry which is preliminary data.</text>
</comment>
<feature type="chain" id="PRO_5037064734" description="DUF2796 domain-containing protein" evidence="2">
    <location>
        <begin position="20"/>
        <end position="205"/>
    </location>
</feature>
<evidence type="ECO:0000256" key="1">
    <source>
        <dbReference type="SAM" id="MobiDB-lite"/>
    </source>
</evidence>
<feature type="signal peptide" evidence="2">
    <location>
        <begin position="1"/>
        <end position="19"/>
    </location>
</feature>
<feature type="region of interest" description="Disordered" evidence="1">
    <location>
        <begin position="105"/>
        <end position="142"/>
    </location>
</feature>